<gene>
    <name evidence="1" type="ORF">VAE063_640003</name>
</gene>
<evidence type="ECO:0000313" key="1">
    <source>
        <dbReference type="EMBL" id="CAH8207782.1"/>
    </source>
</evidence>
<name>A0ABM9FL74_9VIBR</name>
<evidence type="ECO:0008006" key="3">
    <source>
        <dbReference type="Google" id="ProtNLM"/>
    </source>
</evidence>
<comment type="caution">
    <text evidence="1">The sequence shown here is derived from an EMBL/GenBank/DDBJ whole genome shotgun (WGS) entry which is preliminary data.</text>
</comment>
<protein>
    <recommendedName>
        <fullName evidence="3">Phage protein</fullName>
    </recommendedName>
</protein>
<dbReference type="Proteomes" id="UP001152658">
    <property type="component" value="Unassembled WGS sequence"/>
</dbReference>
<proteinExistence type="predicted"/>
<reference evidence="1" key="1">
    <citation type="submission" date="2022-06" db="EMBL/GenBank/DDBJ databases">
        <authorList>
            <person name="Goudenege D."/>
            <person name="Le Roux F."/>
        </authorList>
    </citation>
    <scope>NUCLEOTIDE SEQUENCE</scope>
    <source>
        <strain evidence="1">12-063</strain>
    </source>
</reference>
<keyword evidence="2" id="KW-1185">Reference proteome</keyword>
<sequence>MRNAKCSKLIARLYSKLANKERLAGGLGAGLVRDTMKDRNYFSRDENQRKLDATYWEEQIKTGKVHIHAIGQGMYCTKRTCAMRASIDLSECVGCAWDIIEDALTAESLRMTAMRNIILLLDCDELNSSSATKYLLDIRSAEQILRDLDFKHEAYEAPDELLAIMGGNQSVEVVNV</sequence>
<dbReference type="EMBL" id="CALYLK010000102">
    <property type="protein sequence ID" value="CAH8207782.1"/>
    <property type="molecule type" value="Genomic_DNA"/>
</dbReference>
<accession>A0ABM9FL74</accession>
<organism evidence="1 2">
    <name type="scientific">Vibrio aestuarianus</name>
    <dbReference type="NCBI Taxonomy" id="28171"/>
    <lineage>
        <taxon>Bacteria</taxon>
        <taxon>Pseudomonadati</taxon>
        <taxon>Pseudomonadota</taxon>
        <taxon>Gammaproteobacteria</taxon>
        <taxon>Vibrionales</taxon>
        <taxon>Vibrionaceae</taxon>
        <taxon>Vibrio</taxon>
    </lineage>
</organism>
<evidence type="ECO:0000313" key="2">
    <source>
        <dbReference type="Proteomes" id="UP001152658"/>
    </source>
</evidence>